<feature type="compositionally biased region" description="Polar residues" evidence="1">
    <location>
        <begin position="77"/>
        <end position="86"/>
    </location>
</feature>
<gene>
    <name evidence="2" type="ORF">AFUS01_LOCUS7267</name>
</gene>
<evidence type="ECO:0000313" key="3">
    <source>
        <dbReference type="Proteomes" id="UP000708208"/>
    </source>
</evidence>
<sequence length="128" mass="13852">MRLPREDGLSLSDNDREAGQLTKEDMKRIRSNKDDSKISKMKAKVLEHPGDDCGSSGANVNGDNDSEGINSRKKRTSQQTGSTSSFEFKKPKSDAGTSKLKHGYNPAGVISLCKIGGKDTIEVPNVLN</sequence>
<organism evidence="2 3">
    <name type="scientific">Allacma fusca</name>
    <dbReference type="NCBI Taxonomy" id="39272"/>
    <lineage>
        <taxon>Eukaryota</taxon>
        <taxon>Metazoa</taxon>
        <taxon>Ecdysozoa</taxon>
        <taxon>Arthropoda</taxon>
        <taxon>Hexapoda</taxon>
        <taxon>Collembola</taxon>
        <taxon>Symphypleona</taxon>
        <taxon>Sminthuridae</taxon>
        <taxon>Allacma</taxon>
    </lineage>
</organism>
<proteinExistence type="predicted"/>
<feature type="compositionally biased region" description="Basic and acidic residues" evidence="1">
    <location>
        <begin position="1"/>
        <end position="51"/>
    </location>
</feature>
<keyword evidence="3" id="KW-1185">Reference proteome</keyword>
<feature type="compositionally biased region" description="Polar residues" evidence="1">
    <location>
        <begin position="56"/>
        <end position="69"/>
    </location>
</feature>
<comment type="caution">
    <text evidence="2">The sequence shown here is derived from an EMBL/GenBank/DDBJ whole genome shotgun (WGS) entry which is preliminary data.</text>
</comment>
<protein>
    <submittedName>
        <fullName evidence="2">Uncharacterized protein</fullName>
    </submittedName>
</protein>
<evidence type="ECO:0000313" key="2">
    <source>
        <dbReference type="EMBL" id="CAG7717830.1"/>
    </source>
</evidence>
<accession>A0A8J2JIS4</accession>
<reference evidence="2" key="1">
    <citation type="submission" date="2021-06" db="EMBL/GenBank/DDBJ databases">
        <authorList>
            <person name="Hodson N. C."/>
            <person name="Mongue J. A."/>
            <person name="Jaron S. K."/>
        </authorList>
    </citation>
    <scope>NUCLEOTIDE SEQUENCE</scope>
</reference>
<dbReference type="Proteomes" id="UP000708208">
    <property type="component" value="Unassembled WGS sequence"/>
</dbReference>
<dbReference type="EMBL" id="CAJVCH010048960">
    <property type="protein sequence ID" value="CAG7717830.1"/>
    <property type="molecule type" value="Genomic_DNA"/>
</dbReference>
<dbReference type="AlphaFoldDB" id="A0A8J2JIS4"/>
<evidence type="ECO:0000256" key="1">
    <source>
        <dbReference type="SAM" id="MobiDB-lite"/>
    </source>
</evidence>
<name>A0A8J2JIS4_9HEXA</name>
<feature type="region of interest" description="Disordered" evidence="1">
    <location>
        <begin position="1"/>
        <end position="104"/>
    </location>
</feature>